<dbReference type="CDD" id="cd03801">
    <property type="entry name" value="GT4_PimA-like"/>
    <property type="match status" value="1"/>
</dbReference>
<accession>V6SGV3</accession>
<gene>
    <name evidence="2" type="ORF">FLJC2902T_29520</name>
</gene>
<evidence type="ECO:0000313" key="2">
    <source>
        <dbReference type="EMBL" id="ESU25943.1"/>
    </source>
</evidence>
<sequence length="377" mass="43044">MREMNIWIKYAQEITVVAPLQPVTDDAIYLSYEHDQLSFKPIRSFSFTSFKNTVTAFVNFPRILWVLFLAMRKADHIHLRCPGNVGLLGCLVQVLFPNTPKTAKYAGNWDPNAKQPLSYRLQKWILSNTFLTRNMKVLVYGEWEGSSENIKSFFTASYSNQEITNYKLGITDSKLGIPNYESQNSNYENQNSGLRDVDSIRFLFVGTLSEGKRPLYAVQLVEGLMDLGYPVCLDLYGEGKLRSVLEAYMKEKGLGNRIVLQGNQTSETIKRAYQESHFLVLPSKSEGWPKVVAEAMFWGCVPVATPVSCVSYMMDNGSRGIVLKMDEDVDVEQLVTCIEDADNYSQKAKKALHWSRQYTLDYFEEEIEKLVRSEEGK</sequence>
<dbReference type="Pfam" id="PF00534">
    <property type="entry name" value="Glycos_transf_1"/>
    <property type="match status" value="1"/>
</dbReference>
<dbReference type="Gene3D" id="3.40.50.2000">
    <property type="entry name" value="Glycogen Phosphorylase B"/>
    <property type="match status" value="2"/>
</dbReference>
<dbReference type="PATRIC" id="fig|1341181.4.peg.2902"/>
<comment type="caution">
    <text evidence="2">The sequence shown here is derived from an EMBL/GenBank/DDBJ whole genome shotgun (WGS) entry which is preliminary data.</text>
</comment>
<organism evidence="2 3">
    <name type="scientific">Flavobacterium limnosediminis JC2902</name>
    <dbReference type="NCBI Taxonomy" id="1341181"/>
    <lineage>
        <taxon>Bacteria</taxon>
        <taxon>Pseudomonadati</taxon>
        <taxon>Bacteroidota</taxon>
        <taxon>Flavobacteriia</taxon>
        <taxon>Flavobacteriales</taxon>
        <taxon>Flavobacteriaceae</taxon>
        <taxon>Flavobacterium</taxon>
    </lineage>
</organism>
<dbReference type="GO" id="GO:0016787">
    <property type="term" value="F:hydrolase activity"/>
    <property type="evidence" value="ECO:0007669"/>
    <property type="project" value="UniProtKB-KW"/>
</dbReference>
<keyword evidence="2" id="KW-0378">Hydrolase</keyword>
<reference evidence="2 3" key="1">
    <citation type="submission" date="2013-08" db="EMBL/GenBank/DDBJ databases">
        <title>Flavobacterium limnosediminis JC2902 genome sequencing.</title>
        <authorList>
            <person name="Lee K."/>
            <person name="Yi H."/>
            <person name="Park S."/>
            <person name="Chun J."/>
        </authorList>
    </citation>
    <scope>NUCLEOTIDE SEQUENCE [LARGE SCALE GENOMIC DNA]</scope>
    <source>
        <strain evidence="2 3">JC2902</strain>
    </source>
</reference>
<name>V6SGV3_9FLAO</name>
<dbReference type="Proteomes" id="UP000018004">
    <property type="component" value="Unassembled WGS sequence"/>
</dbReference>
<dbReference type="GO" id="GO:0016757">
    <property type="term" value="F:glycosyltransferase activity"/>
    <property type="evidence" value="ECO:0007669"/>
    <property type="project" value="InterPro"/>
</dbReference>
<dbReference type="PANTHER" id="PTHR12526">
    <property type="entry name" value="GLYCOSYLTRANSFERASE"/>
    <property type="match status" value="1"/>
</dbReference>
<dbReference type="eggNOG" id="COG0438">
    <property type="taxonomic scope" value="Bacteria"/>
</dbReference>
<keyword evidence="3" id="KW-1185">Reference proteome</keyword>
<proteinExistence type="predicted"/>
<feature type="domain" description="Glycosyl transferase family 1" evidence="1">
    <location>
        <begin position="190"/>
        <end position="340"/>
    </location>
</feature>
<dbReference type="EMBL" id="AVGG01000022">
    <property type="protein sequence ID" value="ESU25943.1"/>
    <property type="molecule type" value="Genomic_DNA"/>
</dbReference>
<dbReference type="AlphaFoldDB" id="V6SGV3"/>
<protein>
    <submittedName>
        <fullName evidence="2">Glycoside hydrolase family protein</fullName>
    </submittedName>
</protein>
<evidence type="ECO:0000313" key="3">
    <source>
        <dbReference type="Proteomes" id="UP000018004"/>
    </source>
</evidence>
<dbReference type="SUPFAM" id="SSF53756">
    <property type="entry name" value="UDP-Glycosyltransferase/glycogen phosphorylase"/>
    <property type="match status" value="1"/>
</dbReference>
<dbReference type="STRING" id="1341181.FLJC2902T_29520"/>
<evidence type="ECO:0000259" key="1">
    <source>
        <dbReference type="Pfam" id="PF00534"/>
    </source>
</evidence>
<dbReference type="PANTHER" id="PTHR12526:SF630">
    <property type="entry name" value="GLYCOSYLTRANSFERASE"/>
    <property type="match status" value="1"/>
</dbReference>
<dbReference type="InterPro" id="IPR001296">
    <property type="entry name" value="Glyco_trans_1"/>
</dbReference>